<protein>
    <submittedName>
        <fullName evidence="1">Uncharacterized protein</fullName>
    </submittedName>
</protein>
<accession>A0AAD9WJN8</accession>
<sequence length="94" mass="10576">MAHTVCELLWLKSLLQELKVFVDEPMRLYDFEVSLLTIRGAVMGWLEIRCYSTFTTSLSGGALGQSSGTLWGQGDSVPIHRVARAVLWYTVMHT</sequence>
<gene>
    <name evidence="1" type="ORF">Ddye_032790</name>
</gene>
<proteinExistence type="predicted"/>
<keyword evidence="2" id="KW-1185">Reference proteome</keyword>
<reference evidence="1" key="1">
    <citation type="journal article" date="2023" name="Plant J.">
        <title>Genome sequences and population genomics provide insights into the demographic history, inbreeding, and mutation load of two 'living fossil' tree species of Dipteronia.</title>
        <authorList>
            <person name="Feng Y."/>
            <person name="Comes H.P."/>
            <person name="Chen J."/>
            <person name="Zhu S."/>
            <person name="Lu R."/>
            <person name="Zhang X."/>
            <person name="Li P."/>
            <person name="Qiu J."/>
            <person name="Olsen K.M."/>
            <person name="Qiu Y."/>
        </authorList>
    </citation>
    <scope>NUCLEOTIDE SEQUENCE</scope>
    <source>
        <strain evidence="1">KIB01</strain>
    </source>
</reference>
<evidence type="ECO:0000313" key="2">
    <source>
        <dbReference type="Proteomes" id="UP001280121"/>
    </source>
</evidence>
<name>A0AAD9WJN8_9ROSI</name>
<comment type="caution">
    <text evidence="1">The sequence shown here is derived from an EMBL/GenBank/DDBJ whole genome shotgun (WGS) entry which is preliminary data.</text>
</comment>
<dbReference type="EMBL" id="JANJYI010000025">
    <property type="protein sequence ID" value="KAK2633631.1"/>
    <property type="molecule type" value="Genomic_DNA"/>
</dbReference>
<organism evidence="1 2">
    <name type="scientific">Dipteronia dyeriana</name>
    <dbReference type="NCBI Taxonomy" id="168575"/>
    <lineage>
        <taxon>Eukaryota</taxon>
        <taxon>Viridiplantae</taxon>
        <taxon>Streptophyta</taxon>
        <taxon>Embryophyta</taxon>
        <taxon>Tracheophyta</taxon>
        <taxon>Spermatophyta</taxon>
        <taxon>Magnoliopsida</taxon>
        <taxon>eudicotyledons</taxon>
        <taxon>Gunneridae</taxon>
        <taxon>Pentapetalae</taxon>
        <taxon>rosids</taxon>
        <taxon>malvids</taxon>
        <taxon>Sapindales</taxon>
        <taxon>Sapindaceae</taxon>
        <taxon>Hippocastanoideae</taxon>
        <taxon>Acereae</taxon>
        <taxon>Dipteronia</taxon>
    </lineage>
</organism>
<dbReference type="AlphaFoldDB" id="A0AAD9WJN8"/>
<evidence type="ECO:0000313" key="1">
    <source>
        <dbReference type="EMBL" id="KAK2633631.1"/>
    </source>
</evidence>
<dbReference type="Proteomes" id="UP001280121">
    <property type="component" value="Unassembled WGS sequence"/>
</dbReference>